<sequence>MTAPTASALDLPAYLERIGFPGPPDAPDLGTLSALQRGHLMSIPFENLDVVGGSVPSLALADLQDKLVRGGRGGYCFEHNLLLAAVLERVGFGVRLLTGRVLVGTDDPASRPRTHAALLVDVPGEDTRFLTDVGFGSIGAPIEPLPFTAGAERAAGTRRHRLSRWPGADGYDSWVLEARAGDRWVPQYALSAEPAARIDLDVANWYIATHPRSPFRDRPAVQRTEPGVHRSLSGRELTITDEHTGTARTRELTDEQEVRRVLREEMGLPDGVR</sequence>
<evidence type="ECO:0000256" key="3">
    <source>
        <dbReference type="SAM" id="MobiDB-lite"/>
    </source>
</evidence>
<accession>A0A929BD03</accession>
<name>A0A929BD03_9PSEU</name>
<protein>
    <submittedName>
        <fullName evidence="4">Arylamine N-acetyltransferase</fullName>
    </submittedName>
</protein>
<dbReference type="Proteomes" id="UP000598360">
    <property type="component" value="Unassembled WGS sequence"/>
</dbReference>
<evidence type="ECO:0000256" key="1">
    <source>
        <dbReference type="ARBA" id="ARBA00006547"/>
    </source>
</evidence>
<comment type="similarity">
    <text evidence="1 2">Belongs to the arylamine N-acetyltransferase family.</text>
</comment>
<dbReference type="Gene3D" id="2.40.128.150">
    <property type="entry name" value="Cysteine proteinases"/>
    <property type="match status" value="1"/>
</dbReference>
<dbReference type="AlphaFoldDB" id="A0A929BD03"/>
<dbReference type="PANTHER" id="PTHR11786">
    <property type="entry name" value="N-HYDROXYARYLAMINE O-ACETYLTRANSFERASE"/>
    <property type="match status" value="1"/>
</dbReference>
<dbReference type="PRINTS" id="PR01543">
    <property type="entry name" value="ANATRNSFRASE"/>
</dbReference>
<dbReference type="SUPFAM" id="SSF54001">
    <property type="entry name" value="Cysteine proteinases"/>
    <property type="match status" value="1"/>
</dbReference>
<evidence type="ECO:0000313" key="5">
    <source>
        <dbReference type="Proteomes" id="UP000598360"/>
    </source>
</evidence>
<dbReference type="RefSeq" id="WP_193928693.1">
    <property type="nucleotide sequence ID" value="NZ_JADEYC010000019.1"/>
</dbReference>
<dbReference type="InterPro" id="IPR001447">
    <property type="entry name" value="Arylamine_N-AcTrfase"/>
</dbReference>
<dbReference type="Gene3D" id="3.30.2140.10">
    <property type="entry name" value="Arylamine N-acetyltransferase"/>
    <property type="match status" value="1"/>
</dbReference>
<feature type="compositionally biased region" description="Basic and acidic residues" evidence="3">
    <location>
        <begin position="238"/>
        <end position="255"/>
    </location>
</feature>
<dbReference type="GO" id="GO:0016407">
    <property type="term" value="F:acetyltransferase activity"/>
    <property type="evidence" value="ECO:0007669"/>
    <property type="project" value="InterPro"/>
</dbReference>
<feature type="region of interest" description="Disordered" evidence="3">
    <location>
        <begin position="216"/>
        <end position="255"/>
    </location>
</feature>
<keyword evidence="5" id="KW-1185">Reference proteome</keyword>
<dbReference type="PANTHER" id="PTHR11786:SF0">
    <property type="entry name" value="ARYLAMINE N-ACETYLTRANSFERASE 4-RELATED"/>
    <property type="match status" value="1"/>
</dbReference>
<evidence type="ECO:0000313" key="4">
    <source>
        <dbReference type="EMBL" id="MBE9375252.1"/>
    </source>
</evidence>
<reference evidence="4" key="1">
    <citation type="submission" date="2020-10" db="EMBL/GenBank/DDBJ databases">
        <title>Diversity and distribution of actinomycetes associated with coral in the coast of Hainan.</title>
        <authorList>
            <person name="Li F."/>
        </authorList>
    </citation>
    <scope>NUCLEOTIDE SEQUENCE</scope>
    <source>
        <strain evidence="4">HNM0983</strain>
    </source>
</reference>
<organism evidence="4 5">
    <name type="scientific">Saccharopolyspora montiporae</name>
    <dbReference type="NCBI Taxonomy" id="2781240"/>
    <lineage>
        <taxon>Bacteria</taxon>
        <taxon>Bacillati</taxon>
        <taxon>Actinomycetota</taxon>
        <taxon>Actinomycetes</taxon>
        <taxon>Pseudonocardiales</taxon>
        <taxon>Pseudonocardiaceae</taxon>
        <taxon>Saccharopolyspora</taxon>
    </lineage>
</organism>
<dbReference type="Pfam" id="PF00797">
    <property type="entry name" value="Acetyltransf_2"/>
    <property type="match status" value="1"/>
</dbReference>
<comment type="caution">
    <text evidence="4">The sequence shown here is derived from an EMBL/GenBank/DDBJ whole genome shotgun (WGS) entry which is preliminary data.</text>
</comment>
<proteinExistence type="inferred from homology"/>
<dbReference type="InterPro" id="IPR038765">
    <property type="entry name" value="Papain-like_cys_pep_sf"/>
</dbReference>
<dbReference type="EMBL" id="JADEYC010000019">
    <property type="protein sequence ID" value="MBE9375252.1"/>
    <property type="molecule type" value="Genomic_DNA"/>
</dbReference>
<gene>
    <name evidence="4" type="ORF">IQ251_12440</name>
</gene>
<evidence type="ECO:0000256" key="2">
    <source>
        <dbReference type="RuleBase" id="RU003452"/>
    </source>
</evidence>